<reference evidence="1 2" key="1">
    <citation type="submission" date="2015-01" db="EMBL/GenBank/DDBJ databases">
        <title>Genome of Sphingomonas taxi strain 30a.</title>
        <authorList>
            <person name="Eevers N."/>
            <person name="Van Hamme J."/>
            <person name="Bottos E."/>
            <person name="Weyens N."/>
            <person name="Vangronsveld J."/>
        </authorList>
    </citation>
    <scope>NUCLEOTIDE SEQUENCE [LARGE SCALE GENOMIC DNA]</scope>
    <source>
        <strain evidence="1 2">30a</strain>
    </source>
</reference>
<dbReference type="AlphaFoldDB" id="A0A0D1KUK2"/>
<proteinExistence type="predicted"/>
<name>A0A0D1KUK2_9SPHN</name>
<dbReference type="Proteomes" id="UP000033203">
    <property type="component" value="Unassembled WGS sequence"/>
</dbReference>
<evidence type="ECO:0000313" key="2">
    <source>
        <dbReference type="Proteomes" id="UP000033203"/>
    </source>
</evidence>
<comment type="caution">
    <text evidence="1">The sequence shown here is derived from an EMBL/GenBank/DDBJ whole genome shotgun (WGS) entry which is preliminary data.</text>
</comment>
<dbReference type="PATRIC" id="fig|1549858.7.peg.2554"/>
<protein>
    <submittedName>
        <fullName evidence="1">Uncharacterized protein</fullName>
    </submittedName>
</protein>
<dbReference type="EMBL" id="JXTP01000036">
    <property type="protein sequence ID" value="KIU28049.1"/>
    <property type="molecule type" value="Genomic_DNA"/>
</dbReference>
<gene>
    <name evidence="1" type="ORF">SR41_09545</name>
</gene>
<accession>A0A0D1KUK2</accession>
<sequence length="62" mass="6845">MKHEAGFSTPTIPLPTAADFARAKQGYQAGDGVDHIVVRQWLRTWGEPGHVPFEEWLAAQNG</sequence>
<evidence type="ECO:0000313" key="1">
    <source>
        <dbReference type="EMBL" id="KIU28049.1"/>
    </source>
</evidence>
<organism evidence="1 2">
    <name type="scientific">Sphingomonas melonis</name>
    <dbReference type="NCBI Taxonomy" id="152682"/>
    <lineage>
        <taxon>Bacteria</taxon>
        <taxon>Pseudomonadati</taxon>
        <taxon>Pseudomonadota</taxon>
        <taxon>Alphaproteobacteria</taxon>
        <taxon>Sphingomonadales</taxon>
        <taxon>Sphingomonadaceae</taxon>
        <taxon>Sphingomonas</taxon>
    </lineage>
</organism>